<dbReference type="SUPFAM" id="SSF46626">
    <property type="entry name" value="Cytochrome c"/>
    <property type="match status" value="1"/>
</dbReference>
<evidence type="ECO:0000256" key="7">
    <source>
        <dbReference type="ARBA" id="ARBA00022982"/>
    </source>
</evidence>
<accession>A0AAJ7RI12</accession>
<keyword evidence="5 9" id="KW-0349">Heme</keyword>
<dbReference type="InterPro" id="IPR002327">
    <property type="entry name" value="Cyt_c_1A/1B"/>
</dbReference>
<evidence type="ECO:0000313" key="13">
    <source>
        <dbReference type="Proteomes" id="UP000694920"/>
    </source>
</evidence>
<dbReference type="GeneID" id="107267625"/>
<organism evidence="13 14">
    <name type="scientific">Cephus cinctus</name>
    <name type="common">Wheat stem sawfly</name>
    <dbReference type="NCBI Taxonomy" id="211228"/>
    <lineage>
        <taxon>Eukaryota</taxon>
        <taxon>Metazoa</taxon>
        <taxon>Ecdysozoa</taxon>
        <taxon>Arthropoda</taxon>
        <taxon>Hexapoda</taxon>
        <taxon>Insecta</taxon>
        <taxon>Pterygota</taxon>
        <taxon>Neoptera</taxon>
        <taxon>Endopterygota</taxon>
        <taxon>Hymenoptera</taxon>
        <taxon>Cephoidea</taxon>
        <taxon>Cephidae</taxon>
        <taxon>Cephus</taxon>
    </lineage>
</organism>
<dbReference type="InterPro" id="IPR036909">
    <property type="entry name" value="Cyt_c-like_dom_sf"/>
</dbReference>
<evidence type="ECO:0000256" key="10">
    <source>
        <dbReference type="RuleBase" id="RU004426"/>
    </source>
</evidence>
<evidence type="ECO:0000256" key="1">
    <source>
        <dbReference type="ARBA" id="ARBA00002555"/>
    </source>
</evidence>
<dbReference type="GO" id="GO:0046872">
    <property type="term" value="F:metal ion binding"/>
    <property type="evidence" value="ECO:0007669"/>
    <property type="project" value="UniProtKB-KW"/>
</dbReference>
<evidence type="ECO:0000256" key="2">
    <source>
        <dbReference type="ARBA" id="ARBA00004569"/>
    </source>
</evidence>
<evidence type="ECO:0000256" key="9">
    <source>
        <dbReference type="PROSITE-ProRule" id="PRU00433"/>
    </source>
</evidence>
<dbReference type="GO" id="GO:0009055">
    <property type="term" value="F:electron transfer activity"/>
    <property type="evidence" value="ECO:0007669"/>
    <property type="project" value="InterPro"/>
</dbReference>
<dbReference type="Proteomes" id="UP000694920">
    <property type="component" value="Unplaced"/>
</dbReference>
<keyword evidence="7 11" id="KW-0249">Electron transport</keyword>
<evidence type="ECO:0000313" key="14">
    <source>
        <dbReference type="RefSeq" id="XP_024940741.1"/>
    </source>
</evidence>
<evidence type="ECO:0000256" key="6">
    <source>
        <dbReference type="ARBA" id="ARBA00022723"/>
    </source>
</evidence>
<dbReference type="RefSeq" id="XP_024940741.1">
    <property type="nucleotide sequence ID" value="XM_025084973.1"/>
</dbReference>
<comment type="PTM">
    <text evidence="11">Binds 1 heme group per subunit.</text>
</comment>
<dbReference type="Gene3D" id="1.10.760.10">
    <property type="entry name" value="Cytochrome c-like domain"/>
    <property type="match status" value="1"/>
</dbReference>
<dbReference type="FunFam" id="1.10.760.10:FF:000001">
    <property type="entry name" value="Cytochrome c iso-1"/>
    <property type="match status" value="1"/>
</dbReference>
<keyword evidence="8 9" id="KW-0408">Iron</keyword>
<gene>
    <name evidence="14" type="primary">LOC107267625</name>
</gene>
<evidence type="ECO:0000256" key="8">
    <source>
        <dbReference type="ARBA" id="ARBA00023004"/>
    </source>
</evidence>
<evidence type="ECO:0000256" key="5">
    <source>
        <dbReference type="ARBA" id="ARBA00022617"/>
    </source>
</evidence>
<feature type="domain" description="Cytochrome c" evidence="12">
    <location>
        <begin position="2"/>
        <end position="103"/>
    </location>
</feature>
<protein>
    <submittedName>
        <fullName evidence="14">Cytochrome c isoform X3</fullName>
    </submittedName>
</protein>
<keyword evidence="11" id="KW-0679">Respiratory chain</keyword>
<evidence type="ECO:0000256" key="11">
    <source>
        <dbReference type="RuleBase" id="RU004427"/>
    </source>
</evidence>
<evidence type="ECO:0000256" key="4">
    <source>
        <dbReference type="ARBA" id="ARBA00022448"/>
    </source>
</evidence>
<dbReference type="PANTHER" id="PTHR11961">
    <property type="entry name" value="CYTOCHROME C"/>
    <property type="match status" value="1"/>
</dbReference>
<comment type="subcellular location">
    <subcellularLocation>
        <location evidence="2">Mitochondrion intermembrane space</location>
    </subcellularLocation>
</comment>
<reference evidence="14" key="1">
    <citation type="submission" date="2025-08" db="UniProtKB">
        <authorList>
            <consortium name="RefSeq"/>
        </authorList>
    </citation>
    <scope>IDENTIFICATION</scope>
</reference>
<dbReference type="PRINTS" id="PR00604">
    <property type="entry name" value="CYTCHRMECIAB"/>
</dbReference>
<comment type="similarity">
    <text evidence="3 10">Belongs to the cytochrome c family.</text>
</comment>
<dbReference type="GO" id="GO:0020037">
    <property type="term" value="F:heme binding"/>
    <property type="evidence" value="ECO:0007669"/>
    <property type="project" value="InterPro"/>
</dbReference>
<dbReference type="GO" id="GO:0005758">
    <property type="term" value="C:mitochondrial intermembrane space"/>
    <property type="evidence" value="ECO:0007669"/>
    <property type="project" value="UniProtKB-SubCell"/>
</dbReference>
<proteinExistence type="inferred from homology"/>
<sequence length="103" mass="11368">MGDAVNGKKIFTKLCSTCHTTEKGGKHKIGPNLHGVIGRTSGTLPGFNFTDSMKNKGITWNDSTLDQYLENPKKFIPGTKMVLAGMKKPEERKDIIAYLQTLK</sequence>
<dbReference type="AlphaFoldDB" id="A0AAJ7RI12"/>
<keyword evidence="4 11" id="KW-0813">Transport</keyword>
<evidence type="ECO:0000256" key="3">
    <source>
        <dbReference type="ARBA" id="ARBA00006488"/>
    </source>
</evidence>
<evidence type="ECO:0000259" key="12">
    <source>
        <dbReference type="PROSITE" id="PS51007"/>
    </source>
</evidence>
<dbReference type="Pfam" id="PF00034">
    <property type="entry name" value="Cytochrom_C"/>
    <property type="match status" value="1"/>
</dbReference>
<name>A0AAJ7RI12_CEPCN</name>
<keyword evidence="13" id="KW-1185">Reference proteome</keyword>
<comment type="function">
    <text evidence="1 11">Electron carrier protein. The oxidized form of the cytochrome c heme group can accept an electron from the heme group of the cytochrome c1 subunit of cytochrome reductase. Cytochrome c then transfers this electron to the cytochrome oxidase complex, the final protein carrier in the mitochondrial electron-transport chain.</text>
</comment>
<keyword evidence="6 9" id="KW-0479">Metal-binding</keyword>
<dbReference type="InterPro" id="IPR009056">
    <property type="entry name" value="Cyt_c-like_dom"/>
</dbReference>
<keyword evidence="11" id="KW-0496">Mitochondrion</keyword>
<dbReference type="PROSITE" id="PS51007">
    <property type="entry name" value="CYTC"/>
    <property type="match status" value="1"/>
</dbReference>